<evidence type="ECO:0000256" key="1">
    <source>
        <dbReference type="ARBA" id="ARBA00004141"/>
    </source>
</evidence>
<feature type="region of interest" description="Disordered" evidence="5">
    <location>
        <begin position="57"/>
        <end position="111"/>
    </location>
</feature>
<feature type="transmembrane region" description="Helical" evidence="6">
    <location>
        <begin position="215"/>
        <end position="235"/>
    </location>
</feature>
<feature type="region of interest" description="Disordered" evidence="5">
    <location>
        <begin position="688"/>
        <end position="738"/>
    </location>
</feature>
<comment type="caution">
    <text evidence="8">The sequence shown here is derived from an EMBL/GenBank/DDBJ whole genome shotgun (WGS) entry which is preliminary data.</text>
</comment>
<sequence>MIEQRPEADALDAVEAIDEHTSLLHPLPTPPLRSESSSSSSLSISTVEAFSHIVKPTTNFHPHQDEGSQATTLTGDDSLYHRDLSPSSNSTLSNLPNGNHHHGEGHHPHHLSGGQWRKNLVLLLAVFLVNSDSAILLAMFRQIASDFDKLSSASWIITSYIIGVIVTQPLFGKLSDIYGRKPMLIIAYVFYILGGVLAGAGFAFWGVLLGRGLCGVGNAGITVLISTLIVGMFTPSPPFQEADKRQIPLTGGKKTQDLVPIREVAVWRGYVYAINQVGRAIGPSLGGIISDSFNWRWSLLYQVPLNTFGLIFIWWKMSFPSPPSPHSSAPSHCPPTSSTPSTPSSSAKSKLSRIDFPGSLTLGLSNVSLLLLLDRIQHPTSPSTSSSSSSLDITTFLQDPYTITALSLWLLSLTFFLLIESFYAREPILPLRLLFLTQNVLSSYAIQFLQTVAQMALFTSVPLYFRLVNGDSSVKVAMRLLFISVGTVLGGLVSGFVIKRTGLYKLVIVVAVLLSDASFTAIWLRWRGRGLGGGQGQGQTSWWETGYGFPVGVGFGVSLSAAFIGLTAVLESKPGQGASQVAVATSGFYLSLNLGSLFGVSGASLIISSVVEKTLRKELDGVVPDKTDIIKEMMSNIDNIGELPGWLQEVVKGAYTRSFVYVWLYALVAGCLALAASFIMKEGQLEDSQLSHPPSVKHKKRGGSHPGTGGQEERGQRVGYGTFGNGENRDGEEGSTVA</sequence>
<dbReference type="SUPFAM" id="SSF103473">
    <property type="entry name" value="MFS general substrate transporter"/>
    <property type="match status" value="1"/>
</dbReference>
<dbReference type="AlphaFoldDB" id="A0A8S8ZSM7"/>
<dbReference type="InterPro" id="IPR011701">
    <property type="entry name" value="MFS"/>
</dbReference>
<keyword evidence="3 6" id="KW-1133">Transmembrane helix</keyword>
<feature type="transmembrane region" description="Helical" evidence="6">
    <location>
        <begin position="152"/>
        <end position="171"/>
    </location>
</feature>
<feature type="transmembrane region" description="Helical" evidence="6">
    <location>
        <begin position="403"/>
        <end position="424"/>
    </location>
</feature>
<name>A0A8S8ZSM7_SORMA</name>
<dbReference type="VEuPathDB" id="FungiDB:SMAC_03044"/>
<evidence type="ECO:0000256" key="6">
    <source>
        <dbReference type="SAM" id="Phobius"/>
    </source>
</evidence>
<accession>A0A8S8ZSM7</accession>
<keyword evidence="2 6" id="KW-0812">Transmembrane</keyword>
<feature type="transmembrane region" description="Helical" evidence="6">
    <location>
        <begin position="547"/>
        <end position="570"/>
    </location>
</feature>
<feature type="compositionally biased region" description="Low complexity" evidence="5">
    <location>
        <begin position="326"/>
        <end position="349"/>
    </location>
</feature>
<feature type="transmembrane region" description="Helical" evidence="6">
    <location>
        <begin position="504"/>
        <end position="526"/>
    </location>
</feature>
<organism evidence="8 9">
    <name type="scientific">Sordaria macrospora</name>
    <dbReference type="NCBI Taxonomy" id="5147"/>
    <lineage>
        <taxon>Eukaryota</taxon>
        <taxon>Fungi</taxon>
        <taxon>Dikarya</taxon>
        <taxon>Ascomycota</taxon>
        <taxon>Pezizomycotina</taxon>
        <taxon>Sordariomycetes</taxon>
        <taxon>Sordariomycetidae</taxon>
        <taxon>Sordariales</taxon>
        <taxon>Sordariaceae</taxon>
        <taxon>Sordaria</taxon>
    </lineage>
</organism>
<gene>
    <name evidence="8" type="ORF">SMACR_03044</name>
</gene>
<keyword evidence="4 6" id="KW-0472">Membrane</keyword>
<dbReference type="PANTHER" id="PTHR23501:SF33">
    <property type="entry name" value="MAJOR FACILITATOR SUPERFAMILY (MFS) PROFILE DOMAIN-CONTAINING PROTEIN"/>
    <property type="match status" value="1"/>
</dbReference>
<feature type="region of interest" description="Disordered" evidence="5">
    <location>
        <begin position="325"/>
        <end position="350"/>
    </location>
</feature>
<feature type="transmembrane region" description="Helical" evidence="6">
    <location>
        <begin position="120"/>
        <end position="140"/>
    </location>
</feature>
<reference evidence="8 9" key="1">
    <citation type="submission" date="2017-07" db="EMBL/GenBank/DDBJ databases">
        <title>Genome sequence of the Sordaria macrospora wild type strain R19027.</title>
        <authorList>
            <person name="Nowrousian M."/>
            <person name="Teichert I."/>
            <person name="Kueck U."/>
        </authorList>
    </citation>
    <scope>NUCLEOTIDE SEQUENCE [LARGE SCALE GENOMIC DNA]</scope>
    <source>
        <strain evidence="8 9">R19027</strain>
        <tissue evidence="8">Mycelium</tissue>
    </source>
</reference>
<dbReference type="GO" id="GO:0015174">
    <property type="term" value="F:basic amino acid transmembrane transporter activity"/>
    <property type="evidence" value="ECO:0007669"/>
    <property type="project" value="TreeGrafter"/>
</dbReference>
<dbReference type="Proteomes" id="UP000433876">
    <property type="component" value="Unassembled WGS sequence"/>
</dbReference>
<evidence type="ECO:0000256" key="4">
    <source>
        <dbReference type="ARBA" id="ARBA00023136"/>
    </source>
</evidence>
<dbReference type="InterPro" id="IPR020846">
    <property type="entry name" value="MFS_dom"/>
</dbReference>
<evidence type="ECO:0000256" key="3">
    <source>
        <dbReference type="ARBA" id="ARBA00022989"/>
    </source>
</evidence>
<protein>
    <recommendedName>
        <fullName evidence="7">Major facilitator superfamily (MFS) profile domain-containing protein</fullName>
    </recommendedName>
</protein>
<feature type="transmembrane region" description="Helical" evidence="6">
    <location>
        <begin position="659"/>
        <end position="680"/>
    </location>
</feature>
<evidence type="ECO:0000259" key="7">
    <source>
        <dbReference type="PROSITE" id="PS50850"/>
    </source>
</evidence>
<evidence type="ECO:0000313" key="9">
    <source>
        <dbReference type="Proteomes" id="UP000433876"/>
    </source>
</evidence>
<feature type="transmembrane region" description="Helical" evidence="6">
    <location>
        <begin position="590"/>
        <end position="611"/>
    </location>
</feature>
<feature type="transmembrane region" description="Helical" evidence="6">
    <location>
        <begin position="299"/>
        <end position="317"/>
    </location>
</feature>
<feature type="compositionally biased region" description="Polar residues" evidence="5">
    <location>
        <begin position="57"/>
        <end position="75"/>
    </location>
</feature>
<feature type="transmembrane region" description="Helical" evidence="6">
    <location>
        <begin position="444"/>
        <end position="465"/>
    </location>
</feature>
<dbReference type="InterPro" id="IPR036259">
    <property type="entry name" value="MFS_trans_sf"/>
</dbReference>
<dbReference type="OMA" id="SFTAIWL"/>
<feature type="domain" description="Major facilitator superfamily (MFS) profile" evidence="7">
    <location>
        <begin position="118"/>
        <end position="684"/>
    </location>
</feature>
<dbReference type="PROSITE" id="PS50850">
    <property type="entry name" value="MFS"/>
    <property type="match status" value="1"/>
</dbReference>
<proteinExistence type="predicted"/>
<dbReference type="GO" id="GO:0000329">
    <property type="term" value="C:fungal-type vacuole membrane"/>
    <property type="evidence" value="ECO:0007669"/>
    <property type="project" value="TreeGrafter"/>
</dbReference>
<feature type="transmembrane region" description="Helical" evidence="6">
    <location>
        <begin position="183"/>
        <end position="209"/>
    </location>
</feature>
<comment type="subcellular location">
    <subcellularLocation>
        <location evidence="1">Membrane</location>
        <topology evidence="1">Multi-pass membrane protein</topology>
    </subcellularLocation>
</comment>
<feature type="compositionally biased region" description="Low complexity" evidence="5">
    <location>
        <begin position="85"/>
        <end position="98"/>
    </location>
</feature>
<dbReference type="EMBL" id="NMPR01000054">
    <property type="protein sequence ID" value="KAA8632458.1"/>
    <property type="molecule type" value="Genomic_DNA"/>
</dbReference>
<dbReference type="Pfam" id="PF07690">
    <property type="entry name" value="MFS_1"/>
    <property type="match status" value="1"/>
</dbReference>
<dbReference type="Gene3D" id="1.20.1250.20">
    <property type="entry name" value="MFS general substrate transporter like domains"/>
    <property type="match status" value="1"/>
</dbReference>
<feature type="transmembrane region" description="Helical" evidence="6">
    <location>
        <begin position="477"/>
        <end position="498"/>
    </location>
</feature>
<evidence type="ECO:0000256" key="2">
    <source>
        <dbReference type="ARBA" id="ARBA00022692"/>
    </source>
</evidence>
<dbReference type="PANTHER" id="PTHR23501">
    <property type="entry name" value="MAJOR FACILITATOR SUPERFAMILY"/>
    <property type="match status" value="1"/>
</dbReference>
<evidence type="ECO:0000313" key="8">
    <source>
        <dbReference type="EMBL" id="KAA8632458.1"/>
    </source>
</evidence>
<evidence type="ECO:0000256" key="5">
    <source>
        <dbReference type="SAM" id="MobiDB-lite"/>
    </source>
</evidence>